<dbReference type="AlphaFoldDB" id="A0A8J3B903"/>
<protein>
    <submittedName>
        <fullName evidence="2">Uncharacterized protein</fullName>
    </submittedName>
</protein>
<evidence type="ECO:0000313" key="3">
    <source>
        <dbReference type="Proteomes" id="UP000649739"/>
    </source>
</evidence>
<dbReference type="EMBL" id="BMQB01000003">
    <property type="protein sequence ID" value="GGJ89364.1"/>
    <property type="molecule type" value="Genomic_DNA"/>
</dbReference>
<evidence type="ECO:0000256" key="1">
    <source>
        <dbReference type="SAM" id="Phobius"/>
    </source>
</evidence>
<gene>
    <name evidence="2" type="ORF">GCM10010123_18790</name>
</gene>
<dbReference type="Proteomes" id="UP000649739">
    <property type="component" value="Unassembled WGS sequence"/>
</dbReference>
<dbReference type="RefSeq" id="WP_189169676.1">
    <property type="nucleotide sequence ID" value="NZ_BMQB01000003.1"/>
</dbReference>
<feature type="transmembrane region" description="Helical" evidence="1">
    <location>
        <begin position="28"/>
        <end position="48"/>
    </location>
</feature>
<accession>A0A8J3B903</accession>
<organism evidence="2 3">
    <name type="scientific">Pilimelia anulata</name>
    <dbReference type="NCBI Taxonomy" id="53371"/>
    <lineage>
        <taxon>Bacteria</taxon>
        <taxon>Bacillati</taxon>
        <taxon>Actinomycetota</taxon>
        <taxon>Actinomycetes</taxon>
        <taxon>Micromonosporales</taxon>
        <taxon>Micromonosporaceae</taxon>
        <taxon>Pilimelia</taxon>
    </lineage>
</organism>
<keyword evidence="1" id="KW-1133">Transmembrane helix</keyword>
<evidence type="ECO:0000313" key="2">
    <source>
        <dbReference type="EMBL" id="GGJ89364.1"/>
    </source>
</evidence>
<proteinExistence type="predicted"/>
<reference evidence="2" key="2">
    <citation type="submission" date="2020-09" db="EMBL/GenBank/DDBJ databases">
        <authorList>
            <person name="Sun Q."/>
            <person name="Ohkuma M."/>
        </authorList>
    </citation>
    <scope>NUCLEOTIDE SEQUENCE</scope>
    <source>
        <strain evidence="2">JCM 3090</strain>
    </source>
</reference>
<keyword evidence="3" id="KW-1185">Reference proteome</keyword>
<reference evidence="2" key="1">
    <citation type="journal article" date="2014" name="Int. J. Syst. Evol. Microbiol.">
        <title>Complete genome sequence of Corynebacterium casei LMG S-19264T (=DSM 44701T), isolated from a smear-ripened cheese.</title>
        <authorList>
            <consortium name="US DOE Joint Genome Institute (JGI-PGF)"/>
            <person name="Walter F."/>
            <person name="Albersmeier A."/>
            <person name="Kalinowski J."/>
            <person name="Ruckert C."/>
        </authorList>
    </citation>
    <scope>NUCLEOTIDE SEQUENCE</scope>
    <source>
        <strain evidence="2">JCM 3090</strain>
    </source>
</reference>
<sequence length="53" mass="5224">MSLYAFALGIRLAPAAGSLPPSGVARPGVVAVIGVGIALAGIGVLLLIGRDRR</sequence>
<keyword evidence="1" id="KW-0812">Transmembrane</keyword>
<comment type="caution">
    <text evidence="2">The sequence shown here is derived from an EMBL/GenBank/DDBJ whole genome shotgun (WGS) entry which is preliminary data.</text>
</comment>
<keyword evidence="1" id="KW-0472">Membrane</keyword>
<name>A0A8J3B903_9ACTN</name>